<evidence type="ECO:0000313" key="1">
    <source>
        <dbReference type="EMBL" id="GLY75712.1"/>
    </source>
</evidence>
<reference evidence="1" key="1">
    <citation type="submission" date="2023-03" db="EMBL/GenBank/DDBJ databases">
        <title>Actinoallomurus iriomotensis NBRC 103681.</title>
        <authorList>
            <person name="Ichikawa N."/>
            <person name="Sato H."/>
            <person name="Tonouchi N."/>
        </authorList>
    </citation>
    <scope>NUCLEOTIDE SEQUENCE</scope>
    <source>
        <strain evidence="1">NBRC 103681</strain>
    </source>
</reference>
<accession>A0A9W6VQQ9</accession>
<dbReference type="Gene3D" id="1.10.3210.10">
    <property type="entry name" value="Hypothetical protein af1432"/>
    <property type="match status" value="1"/>
</dbReference>
<organism evidence="1 2">
    <name type="scientific">Actinoallomurus iriomotensis</name>
    <dbReference type="NCBI Taxonomy" id="478107"/>
    <lineage>
        <taxon>Bacteria</taxon>
        <taxon>Bacillati</taxon>
        <taxon>Actinomycetota</taxon>
        <taxon>Actinomycetes</taxon>
        <taxon>Streptosporangiales</taxon>
        <taxon>Thermomonosporaceae</taxon>
        <taxon>Actinoallomurus</taxon>
    </lineage>
</organism>
<sequence>MGHRAARPAKRYLVAVDPDYDAGLSPVSVRSLRAQGGPMTPGEVAEFGVHPWATDAIALRRWDDAAKDPYGPVLPLDDLLDRYDRLSDDV</sequence>
<proteinExistence type="predicted"/>
<dbReference type="EMBL" id="BSTJ01000004">
    <property type="protein sequence ID" value="GLY75712.1"/>
    <property type="molecule type" value="Genomic_DNA"/>
</dbReference>
<comment type="caution">
    <text evidence="1">The sequence shown here is derived from an EMBL/GenBank/DDBJ whole genome shotgun (WGS) entry which is preliminary data.</text>
</comment>
<name>A0A9W6VQQ9_9ACTN</name>
<protein>
    <submittedName>
        <fullName evidence="1">Uncharacterized protein</fullName>
    </submittedName>
</protein>
<dbReference type="RefSeq" id="WP_285623059.1">
    <property type="nucleotide sequence ID" value="NZ_BSTJ01000004.1"/>
</dbReference>
<gene>
    <name evidence="1" type="ORF">Airi01_039790</name>
</gene>
<dbReference type="AlphaFoldDB" id="A0A9W6VQQ9"/>
<evidence type="ECO:0000313" key="2">
    <source>
        <dbReference type="Proteomes" id="UP001165135"/>
    </source>
</evidence>
<dbReference type="Proteomes" id="UP001165135">
    <property type="component" value="Unassembled WGS sequence"/>
</dbReference>